<accession>A0A0J6BXU7</accession>
<evidence type="ECO:0000256" key="1">
    <source>
        <dbReference type="SAM" id="Phobius"/>
    </source>
</evidence>
<evidence type="ECO:0000313" key="2">
    <source>
        <dbReference type="EMBL" id="ANY17834.1"/>
    </source>
</evidence>
<dbReference type="EMBL" id="CYTV01000005">
    <property type="protein sequence ID" value="CUI77562.1"/>
    <property type="molecule type" value="Genomic_DNA"/>
</dbReference>
<keyword evidence="1" id="KW-1133">Transmembrane helix</keyword>
<evidence type="ECO:0000313" key="4">
    <source>
        <dbReference type="Proteomes" id="UP000053096"/>
    </source>
</evidence>
<dbReference type="Proteomes" id="UP000092950">
    <property type="component" value="Chromosome"/>
</dbReference>
<dbReference type="KEGG" id="bpdz:BBN53_19255"/>
<sequence length="120" mass="12860">MKKLIWLSFAVLAGLWTLAIWLLLRLSDWMLGAVAQASLPGAAAQAPDWAGPWMDGPWMPMLQQMLLELAQAANAVLPMAGGLSAVIALVAWVFWGCIILGLLAVAACLHWLASRKKAAP</sequence>
<dbReference type="OrthoDB" id="8642088at2"/>
<dbReference type="EMBL" id="CP016440">
    <property type="protein sequence ID" value="ANY17834.1"/>
    <property type="molecule type" value="Genomic_DNA"/>
</dbReference>
<keyword evidence="1" id="KW-0812">Transmembrane</keyword>
<feature type="transmembrane region" description="Helical" evidence="1">
    <location>
        <begin position="86"/>
        <end position="113"/>
    </location>
</feature>
<evidence type="ECO:0000313" key="5">
    <source>
        <dbReference type="Proteomes" id="UP000092950"/>
    </source>
</evidence>
<dbReference type="RefSeq" id="WP_043206894.1">
    <property type="nucleotide sequence ID" value="NZ_CAJGUP010000063.1"/>
</dbReference>
<organism evidence="3 4">
    <name type="scientific">Bordetella pseudohinzii</name>
    <dbReference type="NCBI Taxonomy" id="1331258"/>
    <lineage>
        <taxon>Bacteria</taxon>
        <taxon>Pseudomonadati</taxon>
        <taxon>Pseudomonadota</taxon>
        <taxon>Betaproteobacteria</taxon>
        <taxon>Burkholderiales</taxon>
        <taxon>Alcaligenaceae</taxon>
        <taxon>Bordetella</taxon>
    </lineage>
</organism>
<keyword evidence="1" id="KW-0472">Membrane</keyword>
<dbReference type="AlphaFoldDB" id="A0A0J6BXU7"/>
<name>A0A0J6BXU7_9BORD</name>
<gene>
    <name evidence="2" type="ORF">BBN53_19255</name>
    <name evidence="3" type="ORF">ERS370011_02158</name>
</gene>
<dbReference type="Proteomes" id="UP000053096">
    <property type="component" value="Unassembled WGS sequence"/>
</dbReference>
<reference evidence="2 5" key="2">
    <citation type="submission" date="2016-07" db="EMBL/GenBank/DDBJ databases">
        <title>Complete genome sequences of Bordetella pseudohinzii.</title>
        <authorList>
            <person name="Spilker T."/>
            <person name="Darrah R."/>
            <person name="LiPuma J.J."/>
        </authorList>
    </citation>
    <scope>NUCLEOTIDE SEQUENCE [LARGE SCALE GENOMIC DNA]</scope>
    <source>
        <strain evidence="2 5">HI4681</strain>
    </source>
</reference>
<proteinExistence type="predicted"/>
<accession>A0A0M7F8K8</accession>
<protein>
    <submittedName>
        <fullName evidence="3">Uncharacterized protein</fullName>
    </submittedName>
</protein>
<keyword evidence="5" id="KW-1185">Reference proteome</keyword>
<reference evidence="3 4" key="1">
    <citation type="submission" date="2015-09" db="EMBL/GenBank/DDBJ databases">
        <authorList>
            <person name="Jackson K.R."/>
            <person name="Lunt B.L."/>
            <person name="Fisher J.N.B."/>
            <person name="Gardner A.V."/>
            <person name="Bailey M.E."/>
            <person name="Deus L.M."/>
            <person name="Earl A.S."/>
            <person name="Gibby P.D."/>
            <person name="Hartmann K.A."/>
            <person name="Liu J.E."/>
            <person name="Manci A.M."/>
            <person name="Nielsen D.A."/>
            <person name="Solomon M.B."/>
            <person name="Breakwell D.P."/>
            <person name="Burnett S.H."/>
            <person name="Grose J.H."/>
        </authorList>
    </citation>
    <scope>NUCLEOTIDE SEQUENCE [LARGE SCALE GENOMIC DNA]</scope>
    <source>
        <strain evidence="3 4">2789STDY5608636</strain>
    </source>
</reference>
<evidence type="ECO:0000313" key="3">
    <source>
        <dbReference type="EMBL" id="CUI77562.1"/>
    </source>
</evidence>